<dbReference type="PANTHER" id="PTHR11769">
    <property type="entry name" value="HYALURONIDASE"/>
    <property type="match status" value="1"/>
</dbReference>
<keyword evidence="4" id="KW-0378">Hydrolase</keyword>
<keyword evidence="2" id="KW-1015">Disulfide bond</keyword>
<dbReference type="EC" id="3.2.1.35" evidence="4"/>
<keyword evidence="6" id="KW-1185">Reference proteome</keyword>
<reference evidence="7" key="1">
    <citation type="submission" date="2025-08" db="UniProtKB">
        <authorList>
            <consortium name="RefSeq"/>
        </authorList>
    </citation>
    <scope>IDENTIFICATION</scope>
    <source>
        <tissue evidence="7">Testes</tissue>
    </source>
</reference>
<dbReference type="InterPro" id="IPR013785">
    <property type="entry name" value="Aldolase_TIM"/>
</dbReference>
<evidence type="ECO:0000313" key="6">
    <source>
        <dbReference type="Proteomes" id="UP000694865"/>
    </source>
</evidence>
<dbReference type="PIRSF" id="PIRSF038193">
    <property type="entry name" value="Hyaluronidase"/>
    <property type="match status" value="1"/>
</dbReference>
<dbReference type="Proteomes" id="UP000694865">
    <property type="component" value="Unplaced"/>
</dbReference>
<dbReference type="PANTHER" id="PTHR11769:SF35">
    <property type="entry name" value="HYALURONIDASE"/>
    <property type="match status" value="1"/>
</dbReference>
<evidence type="ECO:0000256" key="1">
    <source>
        <dbReference type="ARBA" id="ARBA00008871"/>
    </source>
</evidence>
<dbReference type="SUPFAM" id="SSF51445">
    <property type="entry name" value="(Trans)glycosidases"/>
    <property type="match status" value="1"/>
</dbReference>
<organism evidence="6 7">
    <name type="scientific">Saccoglossus kowalevskii</name>
    <name type="common">Acorn worm</name>
    <dbReference type="NCBI Taxonomy" id="10224"/>
    <lineage>
        <taxon>Eukaryota</taxon>
        <taxon>Metazoa</taxon>
        <taxon>Hemichordata</taxon>
        <taxon>Enteropneusta</taxon>
        <taxon>Harrimaniidae</taxon>
        <taxon>Saccoglossus</taxon>
    </lineage>
</organism>
<evidence type="ECO:0000313" key="7">
    <source>
        <dbReference type="RefSeq" id="XP_002734357.1"/>
    </source>
</evidence>
<dbReference type="InterPro" id="IPR018155">
    <property type="entry name" value="Hyaluronidase"/>
</dbReference>
<dbReference type="Gene3D" id="3.20.20.70">
    <property type="entry name" value="Aldolase class I"/>
    <property type="match status" value="1"/>
</dbReference>
<dbReference type="InterPro" id="IPR017853">
    <property type="entry name" value="GH"/>
</dbReference>
<sequence>MFVPAPVIFVALFVDVTVAFPSEHFRAVWNTPTRHCNEYGIPFNFNKYEIIVNSNQAWIGDKIALFDHDKMGLYPFFTDNKTAVNGGIPQLADFNAHFEQVAEDIMEFIPDTEFNGLAVIDWEPWRPTWERNWDSKKIYQDQSILLVKKRHGNWSEEFIKSVAKFEFENAAKSLMEGTLKLVKELRPNALWGFYGFPRCYNLDEEKCSNEVKEQNDKLQWLFDSSTAVYPSIYVSAGDQFCNISLLKFISARLDEAIRVVMQSSNPYIPIYSYCRYNYSNTQYYLNNVHLQYTIGQSMKKGLSGVILWGDNEDTNNPEACHSLQKYLTLLLGPYVLNTTNLGIQCSKSHCNYHGRCMEQDNASSHDKISKYCHFSKMEKQVLTFSRSDTTKCWCYQGWHGNHCDQK</sequence>
<gene>
    <name evidence="7" type="primary">LOC100377225</name>
</gene>
<proteinExistence type="inferred from homology"/>
<name>A0ABM0GPC5_SACKO</name>
<evidence type="ECO:0000256" key="3">
    <source>
        <dbReference type="PIRNR" id="PIRNR038193"/>
    </source>
</evidence>
<accession>A0ABM0GPC5</accession>
<comment type="similarity">
    <text evidence="1 3 4">Belongs to the glycosyl hydrolase 56 family.</text>
</comment>
<evidence type="ECO:0000256" key="2">
    <source>
        <dbReference type="ARBA" id="ARBA00023157"/>
    </source>
</evidence>
<dbReference type="GeneID" id="100377225"/>
<keyword evidence="5" id="KW-0732">Signal</keyword>
<evidence type="ECO:0000256" key="4">
    <source>
        <dbReference type="RuleBase" id="RU610713"/>
    </source>
</evidence>
<protein>
    <recommendedName>
        <fullName evidence="4">Hyaluronidase</fullName>
        <ecNumber evidence="4">3.2.1.35</ecNumber>
    </recommendedName>
</protein>
<feature type="signal peptide" evidence="5">
    <location>
        <begin position="1"/>
        <end position="19"/>
    </location>
</feature>
<keyword evidence="4" id="KW-0326">Glycosidase</keyword>
<dbReference type="Pfam" id="PF01630">
    <property type="entry name" value="Glyco_hydro_56"/>
    <property type="match status" value="1"/>
</dbReference>
<dbReference type="RefSeq" id="XP_002734357.1">
    <property type="nucleotide sequence ID" value="XM_002734311.2"/>
</dbReference>
<evidence type="ECO:0000256" key="5">
    <source>
        <dbReference type="SAM" id="SignalP"/>
    </source>
</evidence>
<comment type="catalytic activity">
    <reaction evidence="4">
        <text>Random hydrolysis of (1-&gt;4)-linkages between N-acetyl-beta-D-glucosamine and D-glucuronate residues in hyaluronate.</text>
        <dbReference type="EC" id="3.2.1.35"/>
    </reaction>
</comment>
<dbReference type="PRINTS" id="PR00846">
    <property type="entry name" value="GLHYDRLASE56"/>
</dbReference>
<feature type="chain" id="PRO_5046136939" description="Hyaluronidase" evidence="5">
    <location>
        <begin position="20"/>
        <end position="406"/>
    </location>
</feature>